<dbReference type="SMART" id="SM00448">
    <property type="entry name" value="REC"/>
    <property type="match status" value="1"/>
</dbReference>
<dbReference type="InterPro" id="IPR001867">
    <property type="entry name" value="OmpR/PhoB-type_DNA-bd"/>
</dbReference>
<evidence type="ECO:0000256" key="5">
    <source>
        <dbReference type="ARBA" id="ARBA00023163"/>
    </source>
</evidence>
<dbReference type="PROSITE" id="PS50110">
    <property type="entry name" value="RESPONSE_REGULATORY"/>
    <property type="match status" value="1"/>
</dbReference>
<proteinExistence type="predicted"/>
<feature type="domain" description="OmpR/PhoB-type" evidence="7">
    <location>
        <begin position="135"/>
        <end position="234"/>
    </location>
</feature>
<name>A0A1J5S1K6_9ZZZZ</name>
<comment type="caution">
    <text evidence="8">The sequence shown here is derived from an EMBL/GenBank/DDBJ whole genome shotgun (WGS) entry which is preliminary data.</text>
</comment>
<dbReference type="Gene3D" id="6.10.250.690">
    <property type="match status" value="1"/>
</dbReference>
<dbReference type="GO" id="GO:0000156">
    <property type="term" value="F:phosphorelay response regulator activity"/>
    <property type="evidence" value="ECO:0007669"/>
    <property type="project" value="TreeGrafter"/>
</dbReference>
<dbReference type="PANTHER" id="PTHR48111:SF4">
    <property type="entry name" value="DNA-BINDING DUAL TRANSCRIPTIONAL REGULATOR OMPR"/>
    <property type="match status" value="1"/>
</dbReference>
<keyword evidence="1" id="KW-0597">Phosphoprotein</keyword>
<dbReference type="InterPro" id="IPR036388">
    <property type="entry name" value="WH-like_DNA-bd_sf"/>
</dbReference>
<dbReference type="InterPro" id="IPR016032">
    <property type="entry name" value="Sig_transdc_resp-reg_C-effctor"/>
</dbReference>
<feature type="domain" description="Response regulatory" evidence="6">
    <location>
        <begin position="6"/>
        <end position="120"/>
    </location>
</feature>
<keyword evidence="2" id="KW-0902">Two-component regulatory system</keyword>
<dbReference type="PANTHER" id="PTHR48111">
    <property type="entry name" value="REGULATOR OF RPOS"/>
    <property type="match status" value="1"/>
</dbReference>
<gene>
    <name evidence="8" type="primary">ompR_16</name>
    <name evidence="8" type="ORF">GALL_238500</name>
</gene>
<dbReference type="PROSITE" id="PS51755">
    <property type="entry name" value="OMPR_PHOB"/>
    <property type="match status" value="1"/>
</dbReference>
<evidence type="ECO:0000313" key="8">
    <source>
        <dbReference type="EMBL" id="OIQ94221.1"/>
    </source>
</evidence>
<dbReference type="Gene3D" id="3.40.50.2300">
    <property type="match status" value="1"/>
</dbReference>
<keyword evidence="4" id="KW-0238">DNA-binding</keyword>
<dbReference type="EMBL" id="MLJW01000191">
    <property type="protein sequence ID" value="OIQ94221.1"/>
    <property type="molecule type" value="Genomic_DNA"/>
</dbReference>
<dbReference type="SUPFAM" id="SSF52172">
    <property type="entry name" value="CheY-like"/>
    <property type="match status" value="1"/>
</dbReference>
<dbReference type="Pfam" id="PF00072">
    <property type="entry name" value="Response_reg"/>
    <property type="match status" value="1"/>
</dbReference>
<dbReference type="GO" id="GO:0006355">
    <property type="term" value="P:regulation of DNA-templated transcription"/>
    <property type="evidence" value="ECO:0007669"/>
    <property type="project" value="InterPro"/>
</dbReference>
<dbReference type="InterPro" id="IPR001789">
    <property type="entry name" value="Sig_transdc_resp-reg_receiver"/>
</dbReference>
<dbReference type="GO" id="GO:0032993">
    <property type="term" value="C:protein-DNA complex"/>
    <property type="evidence" value="ECO:0007669"/>
    <property type="project" value="TreeGrafter"/>
</dbReference>
<dbReference type="CDD" id="cd00383">
    <property type="entry name" value="trans_reg_C"/>
    <property type="match status" value="1"/>
</dbReference>
<dbReference type="GO" id="GO:0005829">
    <property type="term" value="C:cytosol"/>
    <property type="evidence" value="ECO:0007669"/>
    <property type="project" value="TreeGrafter"/>
</dbReference>
<dbReference type="NCBIfam" id="NF007005">
    <property type="entry name" value="PRK09468.1"/>
    <property type="match status" value="1"/>
</dbReference>
<dbReference type="SMART" id="SM00862">
    <property type="entry name" value="Trans_reg_C"/>
    <property type="match status" value="1"/>
</dbReference>
<dbReference type="GO" id="GO:0000976">
    <property type="term" value="F:transcription cis-regulatory region binding"/>
    <property type="evidence" value="ECO:0007669"/>
    <property type="project" value="TreeGrafter"/>
</dbReference>
<evidence type="ECO:0000256" key="1">
    <source>
        <dbReference type="ARBA" id="ARBA00022553"/>
    </source>
</evidence>
<accession>A0A1J5S1K6</accession>
<sequence length="241" mass="27200">MSRTPCVWVVDDDPELRKLLVEFLGKNGFEVRALPDARDLERRLTRQRPDLLVLDLMLPGIDGLEICRRLRAAGDDIPIIMLTAKSDPIDRVVGIELGADDYLGKPFLPRELTARIHAVLRRRAPLPPGTPIADGNTVSFGECRLDLTTRTLWRGELKVDITSGEFALLSAFVRHPHQPLTRERLLELARGPSSETFDRSVDVQISRLRKLVEPDQGRPRHIQTVWGFGYVFVPDTSRAEA</sequence>
<keyword evidence="5" id="KW-0804">Transcription</keyword>
<dbReference type="AlphaFoldDB" id="A0A1J5S1K6"/>
<dbReference type="InterPro" id="IPR011006">
    <property type="entry name" value="CheY-like_superfamily"/>
</dbReference>
<dbReference type="InterPro" id="IPR039420">
    <property type="entry name" value="WalR-like"/>
</dbReference>
<evidence type="ECO:0000256" key="4">
    <source>
        <dbReference type="ARBA" id="ARBA00023125"/>
    </source>
</evidence>
<dbReference type="SUPFAM" id="SSF46894">
    <property type="entry name" value="C-terminal effector domain of the bipartite response regulators"/>
    <property type="match status" value="1"/>
</dbReference>
<protein>
    <submittedName>
        <fullName evidence="8">Transcriptional regulatory protein OmpR</fullName>
    </submittedName>
</protein>
<dbReference type="Pfam" id="PF00486">
    <property type="entry name" value="Trans_reg_C"/>
    <property type="match status" value="1"/>
</dbReference>
<dbReference type="FunFam" id="3.40.50.2300:FF:000001">
    <property type="entry name" value="DNA-binding response regulator PhoB"/>
    <property type="match status" value="1"/>
</dbReference>
<evidence type="ECO:0000259" key="7">
    <source>
        <dbReference type="PROSITE" id="PS51755"/>
    </source>
</evidence>
<evidence type="ECO:0000259" key="6">
    <source>
        <dbReference type="PROSITE" id="PS50110"/>
    </source>
</evidence>
<organism evidence="8">
    <name type="scientific">mine drainage metagenome</name>
    <dbReference type="NCBI Taxonomy" id="410659"/>
    <lineage>
        <taxon>unclassified sequences</taxon>
        <taxon>metagenomes</taxon>
        <taxon>ecological metagenomes</taxon>
    </lineage>
</organism>
<dbReference type="Gene3D" id="1.10.10.10">
    <property type="entry name" value="Winged helix-like DNA-binding domain superfamily/Winged helix DNA-binding domain"/>
    <property type="match status" value="1"/>
</dbReference>
<evidence type="ECO:0000256" key="3">
    <source>
        <dbReference type="ARBA" id="ARBA00023015"/>
    </source>
</evidence>
<reference evidence="8" key="1">
    <citation type="submission" date="2016-10" db="EMBL/GenBank/DDBJ databases">
        <title>Sequence of Gallionella enrichment culture.</title>
        <authorList>
            <person name="Poehlein A."/>
            <person name="Muehling M."/>
            <person name="Daniel R."/>
        </authorList>
    </citation>
    <scope>NUCLEOTIDE SEQUENCE</scope>
</reference>
<evidence type="ECO:0000256" key="2">
    <source>
        <dbReference type="ARBA" id="ARBA00023012"/>
    </source>
</evidence>
<keyword evidence="3" id="KW-0805">Transcription regulation</keyword>